<evidence type="ECO:0000259" key="21">
    <source>
        <dbReference type="Pfam" id="PF04324"/>
    </source>
</evidence>
<dbReference type="InterPro" id="IPR006067">
    <property type="entry name" value="NO2/SO3_Rdtase_4Fe4S_dom"/>
</dbReference>
<dbReference type="FunFam" id="1.10.10.1100:FF:000002">
    <property type="entry name" value="Nitrite reductase large subunit"/>
    <property type="match status" value="1"/>
</dbReference>
<evidence type="ECO:0000256" key="4">
    <source>
        <dbReference type="ARBA" id="ARBA00022485"/>
    </source>
</evidence>
<dbReference type="GO" id="GO:0098809">
    <property type="term" value="F:nitrite reductase activity"/>
    <property type="evidence" value="ECO:0007669"/>
    <property type="project" value="InterPro"/>
</dbReference>
<dbReference type="EMBL" id="LOWA01000028">
    <property type="protein sequence ID" value="KVE27537.1"/>
    <property type="molecule type" value="Genomic_DNA"/>
</dbReference>
<dbReference type="FunFam" id="3.50.50.60:FF:000033">
    <property type="entry name" value="Nitrite reductase [NAD(P)H], large subunit"/>
    <property type="match status" value="1"/>
</dbReference>
<dbReference type="InterPro" id="IPR007419">
    <property type="entry name" value="BFD-like_2Fe2S-bd_dom"/>
</dbReference>
<dbReference type="UniPathway" id="UPA00653"/>
<comment type="similarity">
    <text evidence="3">Belongs to the nitrite and sulfite reductase 4Fe-4S domain family.</text>
</comment>
<evidence type="ECO:0000256" key="5">
    <source>
        <dbReference type="ARBA" id="ARBA00022617"/>
    </source>
</evidence>
<dbReference type="PRINTS" id="PR00368">
    <property type="entry name" value="FADPNR"/>
</dbReference>
<dbReference type="GO" id="GO:0050661">
    <property type="term" value="F:NADP binding"/>
    <property type="evidence" value="ECO:0007669"/>
    <property type="project" value="UniProtKB-UniRule"/>
</dbReference>
<dbReference type="Pfam" id="PF03460">
    <property type="entry name" value="NIR_SIR_ferr"/>
    <property type="match status" value="1"/>
</dbReference>
<dbReference type="OrthoDB" id="9768666at2"/>
<evidence type="ECO:0000256" key="10">
    <source>
        <dbReference type="ARBA" id="ARBA00023002"/>
    </source>
</evidence>
<evidence type="ECO:0000259" key="20">
    <source>
        <dbReference type="Pfam" id="PF03460"/>
    </source>
</evidence>
<dbReference type="Gene3D" id="3.30.413.10">
    <property type="entry name" value="Sulfite Reductase Hemoprotein, domain 1"/>
    <property type="match status" value="1"/>
</dbReference>
<dbReference type="Pfam" id="PF18267">
    <property type="entry name" value="Rubredoxin_C"/>
    <property type="match status" value="1"/>
</dbReference>
<dbReference type="InterPro" id="IPR006066">
    <property type="entry name" value="NO2/SO3_Rdtase_FeS/sirohaem_BS"/>
</dbReference>
<dbReference type="FunFam" id="3.30.413.10:FF:000007">
    <property type="entry name" value="Nitrite reductase [NAD(P)H] large subunit"/>
    <property type="match status" value="1"/>
</dbReference>
<dbReference type="InterPro" id="IPR036188">
    <property type="entry name" value="FAD/NAD-bd_sf"/>
</dbReference>
<keyword evidence="5 17" id="KW-0349">Heme</keyword>
<dbReference type="NCBIfam" id="TIGR02374">
    <property type="entry name" value="nitri_red_nirB"/>
    <property type="match status" value="1"/>
</dbReference>
<comment type="subunit">
    <text evidence="15">Homodimer which associates with NirD.</text>
</comment>
<dbReference type="PROSITE" id="PS00365">
    <property type="entry name" value="NIR_SIR"/>
    <property type="match status" value="1"/>
</dbReference>
<gene>
    <name evidence="24" type="ORF">WS67_11445</name>
</gene>
<keyword evidence="25" id="KW-1185">Reference proteome</keyword>
<dbReference type="Proteomes" id="UP000062788">
    <property type="component" value="Unassembled WGS sequence"/>
</dbReference>
<name>A0A103E362_9BURK</name>
<evidence type="ECO:0000256" key="1">
    <source>
        <dbReference type="ARBA" id="ARBA00001974"/>
    </source>
</evidence>
<feature type="binding site" evidence="17">
    <location>
        <position position="682"/>
    </location>
    <ligand>
        <name>[4Fe-4S] cluster</name>
        <dbReference type="ChEBI" id="CHEBI:49883"/>
    </ligand>
</feature>
<evidence type="ECO:0000256" key="11">
    <source>
        <dbReference type="ARBA" id="ARBA00023004"/>
    </source>
</evidence>
<dbReference type="Gene3D" id="3.50.50.60">
    <property type="entry name" value="FAD/NAD(P)-binding domain"/>
    <property type="match status" value="2"/>
</dbReference>
<evidence type="ECO:0000256" key="13">
    <source>
        <dbReference type="ARBA" id="ARBA00023063"/>
    </source>
</evidence>
<feature type="domain" description="Nitrite/sulphite reductase 4Fe-4S" evidence="19">
    <location>
        <begin position="633"/>
        <end position="751"/>
    </location>
</feature>
<feature type="domain" description="BFD-like [2Fe-2S]-binding" evidence="21">
    <location>
        <begin position="425"/>
        <end position="472"/>
    </location>
</feature>
<keyword evidence="12 17" id="KW-0411">Iron-sulfur</keyword>
<evidence type="ECO:0000259" key="19">
    <source>
        <dbReference type="Pfam" id="PF01077"/>
    </source>
</evidence>
<feature type="binding site" evidence="17">
    <location>
        <position position="648"/>
    </location>
    <ligand>
        <name>[4Fe-4S] cluster</name>
        <dbReference type="ChEBI" id="CHEBI:49883"/>
    </ligand>
</feature>
<dbReference type="CDD" id="cd19943">
    <property type="entry name" value="NirB_Fer2_BFD-like_1"/>
    <property type="match status" value="1"/>
</dbReference>
<dbReference type="InterPro" id="IPR016156">
    <property type="entry name" value="FAD/NAD-linked_Rdtase_dimer_sf"/>
</dbReference>
<organism evidence="24 25">
    <name type="scientific">Burkholderia singularis</name>
    <dbReference type="NCBI Taxonomy" id="1503053"/>
    <lineage>
        <taxon>Bacteria</taxon>
        <taxon>Pseudomonadati</taxon>
        <taxon>Pseudomonadota</taxon>
        <taxon>Betaproteobacteria</taxon>
        <taxon>Burkholderiales</taxon>
        <taxon>Burkholderiaceae</taxon>
        <taxon>Burkholderia</taxon>
        <taxon>pseudomallei group</taxon>
    </lineage>
</organism>
<evidence type="ECO:0000256" key="16">
    <source>
        <dbReference type="PIRNR" id="PIRNR037149"/>
    </source>
</evidence>
<evidence type="ECO:0000256" key="18">
    <source>
        <dbReference type="SAM" id="MobiDB-lite"/>
    </source>
</evidence>
<keyword evidence="4 17" id="KW-0004">4Fe-4S</keyword>
<dbReference type="PRINTS" id="PR00411">
    <property type="entry name" value="PNDRDTASEI"/>
</dbReference>
<evidence type="ECO:0000259" key="22">
    <source>
        <dbReference type="Pfam" id="PF07992"/>
    </source>
</evidence>
<comment type="pathway">
    <text evidence="2">Nitrogen metabolism; nitrate reduction (assimilation).</text>
</comment>
<evidence type="ECO:0000256" key="7">
    <source>
        <dbReference type="ARBA" id="ARBA00022714"/>
    </source>
</evidence>
<feature type="binding site" description="axial binding residue" evidence="17">
    <location>
        <position position="686"/>
    </location>
    <ligand>
        <name>siroheme</name>
        <dbReference type="ChEBI" id="CHEBI:60052"/>
    </ligand>
    <ligandPart>
        <name>Fe</name>
        <dbReference type="ChEBI" id="CHEBI:18248"/>
    </ligandPart>
</feature>
<dbReference type="GO" id="GO:0020037">
    <property type="term" value="F:heme binding"/>
    <property type="evidence" value="ECO:0007669"/>
    <property type="project" value="InterPro"/>
</dbReference>
<dbReference type="GO" id="GO:0046872">
    <property type="term" value="F:metal ion binding"/>
    <property type="evidence" value="ECO:0007669"/>
    <property type="project" value="UniProtKB-KW"/>
</dbReference>
<dbReference type="NCBIfam" id="NF011565">
    <property type="entry name" value="PRK14989.1"/>
    <property type="match status" value="1"/>
</dbReference>
<dbReference type="InterPro" id="IPR017121">
    <property type="entry name" value="Nitrite_Rdtase_lsu"/>
</dbReference>
<dbReference type="InterPro" id="IPR045854">
    <property type="entry name" value="NO2/SO3_Rdtase_4Fe4S_sf"/>
</dbReference>
<evidence type="ECO:0000256" key="9">
    <source>
        <dbReference type="ARBA" id="ARBA00022827"/>
    </source>
</evidence>
<dbReference type="PRINTS" id="PR00397">
    <property type="entry name" value="SIROHAEM"/>
</dbReference>
<dbReference type="SUPFAM" id="SSF55124">
    <property type="entry name" value="Nitrite/Sulfite reductase N-terminal domain-like"/>
    <property type="match status" value="1"/>
</dbReference>
<keyword evidence="8 17" id="KW-0479">Metal-binding</keyword>
<evidence type="ECO:0000313" key="25">
    <source>
        <dbReference type="Proteomes" id="UP000062788"/>
    </source>
</evidence>
<dbReference type="GO" id="GO:0042128">
    <property type="term" value="P:nitrate assimilation"/>
    <property type="evidence" value="ECO:0007669"/>
    <property type="project" value="UniProtKB-UniRule"/>
</dbReference>
<feature type="region of interest" description="Disordered" evidence="18">
    <location>
        <begin position="833"/>
        <end position="858"/>
    </location>
</feature>
<dbReference type="AlphaFoldDB" id="A0A103E362"/>
<dbReference type="GO" id="GO:0015980">
    <property type="term" value="P:energy derivation by oxidation of organic compounds"/>
    <property type="evidence" value="ECO:0007669"/>
    <property type="project" value="UniProtKB-ARBA"/>
</dbReference>
<dbReference type="GO" id="GO:0050660">
    <property type="term" value="F:flavin adenine dinucleotide binding"/>
    <property type="evidence" value="ECO:0007669"/>
    <property type="project" value="UniProtKB-UniRule"/>
</dbReference>
<keyword evidence="9 16" id="KW-0274">FAD</keyword>
<dbReference type="InterPro" id="IPR023753">
    <property type="entry name" value="FAD/NAD-binding_dom"/>
</dbReference>
<evidence type="ECO:0000313" key="24">
    <source>
        <dbReference type="EMBL" id="KVE27537.1"/>
    </source>
</evidence>
<dbReference type="PANTHER" id="PTHR43809">
    <property type="entry name" value="NITRITE REDUCTASE (NADH) LARGE SUBUNIT"/>
    <property type="match status" value="1"/>
</dbReference>
<protein>
    <submittedName>
        <fullName evidence="24">Nitrite reductase</fullName>
    </submittedName>
</protein>
<feature type="binding site" evidence="17">
    <location>
        <position position="642"/>
    </location>
    <ligand>
        <name>[4Fe-4S] cluster</name>
        <dbReference type="ChEBI" id="CHEBI:49883"/>
    </ligand>
</feature>
<comment type="cofactor">
    <cofactor evidence="14">
        <name>[2Fe-2S] cluster</name>
        <dbReference type="ChEBI" id="CHEBI:190135"/>
    </cofactor>
</comment>
<evidence type="ECO:0000256" key="2">
    <source>
        <dbReference type="ARBA" id="ARBA00005096"/>
    </source>
</evidence>
<dbReference type="CDD" id="cd19944">
    <property type="entry name" value="NirB_Fer2_BFD-like_2"/>
    <property type="match status" value="1"/>
</dbReference>
<dbReference type="GO" id="GO:0051539">
    <property type="term" value="F:4 iron, 4 sulfur cluster binding"/>
    <property type="evidence" value="ECO:0007669"/>
    <property type="project" value="UniProtKB-KW"/>
</dbReference>
<proteinExistence type="inferred from homology"/>
<evidence type="ECO:0000256" key="15">
    <source>
        <dbReference type="ARBA" id="ARBA00064211"/>
    </source>
</evidence>
<keyword evidence="13 16" id="KW-0534">Nitrate assimilation</keyword>
<dbReference type="SUPFAM" id="SSF51905">
    <property type="entry name" value="FAD/NAD(P)-binding domain"/>
    <property type="match status" value="1"/>
</dbReference>
<keyword evidence="6 16" id="KW-0285">Flavoprotein</keyword>
<dbReference type="Pfam" id="PF04324">
    <property type="entry name" value="Fer2_BFD"/>
    <property type="match status" value="1"/>
</dbReference>
<evidence type="ECO:0000256" key="14">
    <source>
        <dbReference type="ARBA" id="ARBA00034078"/>
    </source>
</evidence>
<dbReference type="InterPro" id="IPR041854">
    <property type="entry name" value="BFD-like_2Fe2S-bd_dom_sf"/>
</dbReference>
<dbReference type="InterPro" id="IPR052034">
    <property type="entry name" value="NasD-like"/>
</dbReference>
<evidence type="ECO:0000259" key="23">
    <source>
        <dbReference type="Pfam" id="PF18267"/>
    </source>
</evidence>
<dbReference type="InterPro" id="IPR012744">
    <property type="entry name" value="Nitri_red_NirB"/>
</dbReference>
<comment type="cofactor">
    <cofactor evidence="17">
        <name>siroheme</name>
        <dbReference type="ChEBI" id="CHEBI:60052"/>
    </cofactor>
    <text evidence="17">Binds 1 siroheme per subunit.</text>
</comment>
<feature type="binding site" evidence="17">
    <location>
        <position position="686"/>
    </location>
    <ligand>
        <name>[4Fe-4S] cluster</name>
        <dbReference type="ChEBI" id="CHEBI:49883"/>
    </ligand>
</feature>
<comment type="cofactor">
    <cofactor evidence="1 16">
        <name>FAD</name>
        <dbReference type="ChEBI" id="CHEBI:57692"/>
    </cofactor>
</comment>
<dbReference type="RefSeq" id="WP_059516370.1">
    <property type="nucleotide sequence ID" value="NZ_LOWA01000028.1"/>
</dbReference>
<comment type="caution">
    <text evidence="24">The sequence shown here is derived from an EMBL/GenBank/DDBJ whole genome shotgun (WGS) entry which is preliminary data.</text>
</comment>
<dbReference type="Gene3D" id="1.10.10.1100">
    <property type="entry name" value="BFD-like [2Fe-2S]-binding domain"/>
    <property type="match status" value="1"/>
</dbReference>
<dbReference type="SUPFAM" id="SSF56014">
    <property type="entry name" value="Nitrite and sulphite reductase 4Fe-4S domain-like"/>
    <property type="match status" value="1"/>
</dbReference>
<feature type="domain" description="Nitrite/Sulfite reductase ferredoxin-like" evidence="20">
    <location>
        <begin position="560"/>
        <end position="623"/>
    </location>
</feature>
<dbReference type="PANTHER" id="PTHR43809:SF1">
    <property type="entry name" value="NITRITE REDUCTASE (NADH) LARGE SUBUNIT"/>
    <property type="match status" value="1"/>
</dbReference>
<keyword evidence="10" id="KW-0560">Oxidoreductase</keyword>
<evidence type="ECO:0000256" key="8">
    <source>
        <dbReference type="ARBA" id="ARBA00022723"/>
    </source>
</evidence>
<comment type="cofactor">
    <cofactor evidence="17">
        <name>[4Fe-4S] cluster</name>
        <dbReference type="ChEBI" id="CHEBI:49883"/>
    </cofactor>
    <text evidence="17">Binds 1 [4Fe-4S] cluster per subunit.</text>
</comment>
<feature type="domain" description="FAD/NAD(P)-binding" evidence="22">
    <location>
        <begin position="2"/>
        <end position="288"/>
    </location>
</feature>
<dbReference type="GO" id="GO:0051537">
    <property type="term" value="F:2 iron, 2 sulfur cluster binding"/>
    <property type="evidence" value="ECO:0007669"/>
    <property type="project" value="UniProtKB-KW"/>
</dbReference>
<evidence type="ECO:0000256" key="17">
    <source>
        <dbReference type="PIRSR" id="PIRSR037149-1"/>
    </source>
</evidence>
<evidence type="ECO:0000256" key="12">
    <source>
        <dbReference type="ARBA" id="ARBA00023014"/>
    </source>
</evidence>
<dbReference type="PIRSF" id="PIRSF037149">
    <property type="entry name" value="NirB"/>
    <property type="match status" value="1"/>
</dbReference>
<dbReference type="Gene3D" id="3.30.390.30">
    <property type="match status" value="1"/>
</dbReference>
<evidence type="ECO:0000256" key="6">
    <source>
        <dbReference type="ARBA" id="ARBA00022630"/>
    </source>
</evidence>
<dbReference type="Pfam" id="PF01077">
    <property type="entry name" value="NIR_SIR"/>
    <property type="match status" value="1"/>
</dbReference>
<dbReference type="InterPro" id="IPR036136">
    <property type="entry name" value="Nit/Sulf_reduc_fer-like_dom_sf"/>
</dbReference>
<reference evidence="24 25" key="1">
    <citation type="submission" date="2015-11" db="EMBL/GenBank/DDBJ databases">
        <title>Expanding the genomic diversity of Burkholderia species for the development of highly accurate diagnostics.</title>
        <authorList>
            <person name="Sahl J."/>
            <person name="Keim P."/>
            <person name="Wagner D."/>
        </authorList>
    </citation>
    <scope>NUCLEOTIDE SEQUENCE [LARGE SCALE GENOMIC DNA]</scope>
    <source>
        <strain evidence="24 25">TSV85</strain>
    </source>
</reference>
<sequence length="858" mass="92534">MKIVVIGHGMVGHKLLECIVAGMGPDEARHAPQIDVICEEPRPAYDRVHLSAFFSGRSVDDLSLVEPGFFERHPNIRLWLNTKASAVDRGAHTVTLSSGDTLGYDKLVLATGSTPFVPPVPGRERAGCFVYRTIEDLEAMQACGARANSGVVVGGGLLGLECAKALLDMGLDTHVVEFAPRLMAVQVDEGGGRMLRGRIEALGVRVHTDKNTLAITDGGTAAHRMQFADGTHLDADMIVFSAGIRPRDEIARQCGLEIGPRGGVAIDEHCMTSDADIYAIGECAAWRGQTFGLVAPGYEMARVVARRLTGVDAAFAGADLSTKLKLMGVDVASIGDAHGKTPGSRVYQFADERKQIYKKLVVSECGTHLLGAVMVGDAAEYGTLLQMMLNRIALPDAPEFLILPQPDGGAKPALGVDALPDAAPICSCNNVTKGQLCDALAGGATSIGALKSCTGAGTSCGGCVPLVTQIMKVEMKRQGLAVNNHLCEHFPYSRQELFHLVRVGRIETFGELLKRHGRGLGCDICKPVAASILASCWNEFVLKHEHAGLQDSNDYFLANIQRDGTYSVVPRMPGGEVTPQGLIAVGQIAQKYGLYTKITGGQRVDLFGARVEQLPLIWEELIAAGFESGHAYGKALRTVKSCVGSTWCRYGVGDSVGLAIALENRYKGLRAPHKLKFGVSGCTRECAEAQGKDIGVIATEKGWNLYVCGNGGMKPRHAELLAADLDRHALVRYIDRFLMFYIRTADRLQRTSVWRDSLEGGLDYLIGVVVHDKLGIAAELEADMQRIVDTYECEWKKAVDDPATRRRFRHFVNSDAPDSTIAFVKERGQIRPAMPGERDALAPDARPAFETEAQTETA</sequence>
<keyword evidence="7" id="KW-0001">2Fe-2S</keyword>
<dbReference type="Pfam" id="PF07992">
    <property type="entry name" value="Pyr_redox_2"/>
    <property type="match status" value="1"/>
</dbReference>
<dbReference type="InterPro" id="IPR041575">
    <property type="entry name" value="Rubredoxin_C"/>
</dbReference>
<accession>A0A103E362</accession>
<dbReference type="InterPro" id="IPR005117">
    <property type="entry name" value="NiRdtase/SiRdtase_haem-b_fer"/>
</dbReference>
<keyword evidence="11 17" id="KW-0408">Iron</keyword>
<evidence type="ECO:0000256" key="3">
    <source>
        <dbReference type="ARBA" id="ARBA00010429"/>
    </source>
</evidence>
<feature type="domain" description="NADH-rubredoxin oxidoreductase C-terminal" evidence="23">
    <location>
        <begin position="321"/>
        <end position="390"/>
    </location>
</feature>